<comment type="caution">
    <text evidence="1">The sequence shown here is derived from an EMBL/GenBank/DDBJ whole genome shotgun (WGS) entry which is preliminary data.</text>
</comment>
<protein>
    <submittedName>
        <fullName evidence="1">Uncharacterized protein</fullName>
    </submittedName>
</protein>
<dbReference type="STRING" id="4846.A0A367IIY7"/>
<feature type="non-terminal residue" evidence="1">
    <location>
        <position position="1"/>
    </location>
</feature>
<sequence>VITSQHSATDMAVVVDGVTFSLQKRHGILFQGEAPVATRNYYYKILNINQGSIIPEPFVRSPVLENTANEFFNRSSNTYNVTKLPQILSPLPVIHRIESDLHLFNQIPTINLWGNATAIDYMNNNQLENISVKLNLTYFGL</sequence>
<dbReference type="AlphaFoldDB" id="A0A367IIY7"/>
<name>A0A367IIY7_RHIST</name>
<dbReference type="EMBL" id="PJQM01007875">
    <property type="protein sequence ID" value="RCH77629.1"/>
    <property type="molecule type" value="Genomic_DNA"/>
</dbReference>
<organism evidence="1 2">
    <name type="scientific">Rhizopus stolonifer</name>
    <name type="common">Rhizopus nigricans</name>
    <dbReference type="NCBI Taxonomy" id="4846"/>
    <lineage>
        <taxon>Eukaryota</taxon>
        <taxon>Fungi</taxon>
        <taxon>Fungi incertae sedis</taxon>
        <taxon>Mucoromycota</taxon>
        <taxon>Mucoromycotina</taxon>
        <taxon>Mucoromycetes</taxon>
        <taxon>Mucorales</taxon>
        <taxon>Mucorineae</taxon>
        <taxon>Rhizopodaceae</taxon>
        <taxon>Rhizopus</taxon>
    </lineage>
</organism>
<evidence type="ECO:0000313" key="2">
    <source>
        <dbReference type="Proteomes" id="UP000253551"/>
    </source>
</evidence>
<evidence type="ECO:0000313" key="1">
    <source>
        <dbReference type="EMBL" id="RCH77629.1"/>
    </source>
</evidence>
<dbReference type="Proteomes" id="UP000253551">
    <property type="component" value="Unassembled WGS sequence"/>
</dbReference>
<accession>A0A367IIY7</accession>
<reference evidence="1 2" key="1">
    <citation type="journal article" date="2018" name="G3 (Bethesda)">
        <title>Phylogenetic and Phylogenomic Definition of Rhizopus Species.</title>
        <authorList>
            <person name="Gryganskyi A.P."/>
            <person name="Golan J."/>
            <person name="Dolatabadi S."/>
            <person name="Mondo S."/>
            <person name="Robb S."/>
            <person name="Idnurm A."/>
            <person name="Muszewska A."/>
            <person name="Steczkiewicz K."/>
            <person name="Masonjones S."/>
            <person name="Liao H.L."/>
            <person name="Gajdeczka M.T."/>
            <person name="Anike F."/>
            <person name="Vuek A."/>
            <person name="Anishchenko I.M."/>
            <person name="Voigt K."/>
            <person name="de Hoog G.S."/>
            <person name="Smith M.E."/>
            <person name="Heitman J."/>
            <person name="Vilgalys R."/>
            <person name="Stajich J.E."/>
        </authorList>
    </citation>
    <scope>NUCLEOTIDE SEQUENCE [LARGE SCALE GENOMIC DNA]</scope>
    <source>
        <strain evidence="1 2">LSU 92-RS-03</strain>
    </source>
</reference>
<gene>
    <name evidence="1" type="ORF">CU098_001192</name>
</gene>
<feature type="non-terminal residue" evidence="1">
    <location>
        <position position="141"/>
    </location>
</feature>
<proteinExistence type="predicted"/>
<keyword evidence="2" id="KW-1185">Reference proteome</keyword>
<dbReference type="OrthoDB" id="2288705at2759"/>